<reference evidence="1 2" key="1">
    <citation type="submission" date="2023-08" db="EMBL/GenBank/DDBJ databases">
        <title>Rhodoferax potami sp. nov. and Rhodoferax mekongensis sp. nov., isolated from the Mekong River in Thailand.</title>
        <authorList>
            <person name="Kitikhun S."/>
            <person name="Charoenyingcharoen P."/>
            <person name="Siriarchawattana P."/>
            <person name="Likhitrattanapisal S."/>
            <person name="Nilsakha T."/>
            <person name="Chanpet A."/>
            <person name="Rattanawaree P."/>
            <person name="Ingsriswang S."/>
        </authorList>
    </citation>
    <scope>NUCLEOTIDE SEQUENCE [LARGE SCALE GENOMIC DNA]</scope>
    <source>
        <strain evidence="1 2">TBRC 17307</strain>
    </source>
</reference>
<protein>
    <recommendedName>
        <fullName evidence="3">DUF4124 domain-containing protein</fullName>
    </recommendedName>
</protein>
<evidence type="ECO:0008006" key="3">
    <source>
        <dbReference type="Google" id="ProtNLM"/>
    </source>
</evidence>
<keyword evidence="2" id="KW-1185">Reference proteome</keyword>
<dbReference type="RefSeq" id="WP_313868702.1">
    <property type="nucleotide sequence ID" value="NZ_CP132507.1"/>
</dbReference>
<accession>A0ABZ0B2P3</accession>
<dbReference type="Proteomes" id="UP001302257">
    <property type="component" value="Chromosome"/>
</dbReference>
<name>A0ABZ0B2P3_9BURK</name>
<proteinExistence type="predicted"/>
<evidence type="ECO:0000313" key="2">
    <source>
        <dbReference type="Proteomes" id="UP001302257"/>
    </source>
</evidence>
<evidence type="ECO:0000313" key="1">
    <source>
        <dbReference type="EMBL" id="WNO05980.1"/>
    </source>
</evidence>
<sequence>MMFVAAALVAAGTLILSIVHAREQERKTQSKPAAVRPAGESWIQMSGGQMGVVDIPVTSIKGMTERQTCFVWRDTEYKSTSMQCPNDRASYAPDPPP</sequence>
<organism evidence="1 2">
    <name type="scientific">Rhodoferax mekongensis</name>
    <dbReference type="NCBI Taxonomy" id="3068341"/>
    <lineage>
        <taxon>Bacteria</taxon>
        <taxon>Pseudomonadati</taxon>
        <taxon>Pseudomonadota</taxon>
        <taxon>Betaproteobacteria</taxon>
        <taxon>Burkholderiales</taxon>
        <taxon>Comamonadaceae</taxon>
        <taxon>Rhodoferax</taxon>
    </lineage>
</organism>
<dbReference type="EMBL" id="CP132507">
    <property type="protein sequence ID" value="WNO05980.1"/>
    <property type="molecule type" value="Genomic_DNA"/>
</dbReference>
<gene>
    <name evidence="1" type="ORF">RAN89_06010</name>
</gene>